<keyword evidence="1" id="KW-0732">Signal</keyword>
<dbReference type="Proteomes" id="UP000887540">
    <property type="component" value="Unplaced"/>
</dbReference>
<dbReference type="WBParaSite" id="ACRNAN_scaffold7925.g28565.t1">
    <property type="protein sequence ID" value="ACRNAN_scaffold7925.g28565.t1"/>
    <property type="gene ID" value="ACRNAN_scaffold7925.g28565"/>
</dbReference>
<name>A0A914EHI7_9BILA</name>
<evidence type="ECO:0000313" key="2">
    <source>
        <dbReference type="Proteomes" id="UP000887540"/>
    </source>
</evidence>
<feature type="signal peptide" evidence="1">
    <location>
        <begin position="1"/>
        <end position="19"/>
    </location>
</feature>
<dbReference type="PROSITE" id="PS51257">
    <property type="entry name" value="PROKAR_LIPOPROTEIN"/>
    <property type="match status" value="1"/>
</dbReference>
<organism evidence="2 3">
    <name type="scientific">Acrobeloides nanus</name>
    <dbReference type="NCBI Taxonomy" id="290746"/>
    <lineage>
        <taxon>Eukaryota</taxon>
        <taxon>Metazoa</taxon>
        <taxon>Ecdysozoa</taxon>
        <taxon>Nematoda</taxon>
        <taxon>Chromadorea</taxon>
        <taxon>Rhabditida</taxon>
        <taxon>Tylenchina</taxon>
        <taxon>Cephalobomorpha</taxon>
        <taxon>Cephaloboidea</taxon>
        <taxon>Cephalobidae</taxon>
        <taxon>Acrobeloides</taxon>
    </lineage>
</organism>
<keyword evidence="2" id="KW-1185">Reference proteome</keyword>
<evidence type="ECO:0000256" key="1">
    <source>
        <dbReference type="SAM" id="SignalP"/>
    </source>
</evidence>
<dbReference type="AlphaFoldDB" id="A0A914EHI7"/>
<evidence type="ECO:0000313" key="3">
    <source>
        <dbReference type="WBParaSite" id="ACRNAN_scaffold7925.g28565.t1"/>
    </source>
</evidence>
<feature type="chain" id="PRO_5037516717" evidence="1">
    <location>
        <begin position="20"/>
        <end position="113"/>
    </location>
</feature>
<reference evidence="3" key="1">
    <citation type="submission" date="2022-11" db="UniProtKB">
        <authorList>
            <consortium name="WormBaseParasite"/>
        </authorList>
    </citation>
    <scope>IDENTIFICATION</scope>
</reference>
<sequence length="113" mass="13131">MKVFFFVTTIASYLGISLACTCISSTQRSTWCSADWGFHDEYHTLTINYCTFMRLPLNDNYFGGPPEWTLVDNNLLAKLRNKNFLPCSPKNFSATFQKLFDDFFDKLERSLNK</sequence>
<protein>
    <submittedName>
        <fullName evidence="3">Uncharacterized protein</fullName>
    </submittedName>
</protein>
<proteinExistence type="predicted"/>
<accession>A0A914EHI7</accession>